<comment type="caution">
    <text evidence="13">Lacks conserved residue(s) required for the propagation of feature annotation.</text>
</comment>
<evidence type="ECO:0000256" key="9">
    <source>
        <dbReference type="ARBA" id="ARBA00052716"/>
    </source>
</evidence>
<dbReference type="EC" id="1.1.1.94" evidence="10 13"/>
<gene>
    <name evidence="13" type="primary">gpsA</name>
    <name evidence="20" type="ORF">CALK_1808</name>
</gene>
<evidence type="ECO:0000256" key="11">
    <source>
        <dbReference type="ARBA" id="ARBA00069372"/>
    </source>
</evidence>
<feature type="binding site" evidence="16">
    <location>
        <position position="83"/>
    </location>
    <ligand>
        <name>NAD(+)</name>
        <dbReference type="ChEBI" id="CHEBI:57540"/>
    </ligand>
</feature>
<feature type="binding site" evidence="13">
    <location>
        <position position="10"/>
    </location>
    <ligand>
        <name>NADPH</name>
        <dbReference type="ChEBI" id="CHEBI:57783"/>
    </ligand>
</feature>
<feature type="active site" description="Proton acceptor" evidence="13 14">
    <location>
        <position position="197"/>
    </location>
</feature>
<feature type="binding site" evidence="15">
    <location>
        <begin position="261"/>
        <end position="262"/>
    </location>
    <ligand>
        <name>substrate</name>
    </ligand>
</feature>
<dbReference type="GO" id="GO:0141153">
    <property type="term" value="F:glycerol-3-phosphate dehydrogenase (NADP+) activity"/>
    <property type="evidence" value="ECO:0007669"/>
    <property type="project" value="RHEA"/>
</dbReference>
<keyword evidence="21" id="KW-1185">Reference proteome</keyword>
<dbReference type="InterPro" id="IPR006168">
    <property type="entry name" value="G3P_DH_NAD-dep"/>
</dbReference>
<dbReference type="Gene3D" id="1.10.1040.10">
    <property type="entry name" value="N-(1-d-carboxylethyl)-l-norvaline Dehydrogenase, domain 2"/>
    <property type="match status" value="1"/>
</dbReference>
<sequence length="339" mass="36565">MNVGILGAGSWAIALASLIGSRGHAVSLWEYNRDEAEMIRQKREHPVKLPGVFLDPSIEITSRVEDLFEPVPDIIIIAVPTQFVRAALAAVWKGVPRETLEMVGGWLIVSKGIENSSNALLTDVLKDTIPVCTDDTIAVLSGPSHAEEVGRGVPTTVVAASQNEGFAETIQEYFSTRFFRIYTNTDIVGVELAGSVKNVIALAAGICDGLSFGDNTKGALLTRGMVEMARLGQALGASEHTFSGLAGFGDLITTCFSQHSRNRRMGELLASGKSLAQALEEMTMVAEGVTTVTSLHELSKKHGVDMPITEKIYEVLYSGVSPEQAVMDLMCRTHKPERY</sequence>
<organism evidence="20 21">
    <name type="scientific">Chitinivibrio alkaliphilus ACht1</name>
    <dbReference type="NCBI Taxonomy" id="1313304"/>
    <lineage>
        <taxon>Bacteria</taxon>
        <taxon>Pseudomonadati</taxon>
        <taxon>Fibrobacterota</taxon>
        <taxon>Chitinivibrionia</taxon>
        <taxon>Chitinivibrionales</taxon>
        <taxon>Chitinivibrionaceae</taxon>
        <taxon>Chitinivibrio</taxon>
    </lineage>
</organism>
<dbReference type="GO" id="GO:0046168">
    <property type="term" value="P:glycerol-3-phosphate catabolic process"/>
    <property type="evidence" value="ECO:0007669"/>
    <property type="project" value="InterPro"/>
</dbReference>
<keyword evidence="2 13" id="KW-0444">Lipid biosynthesis</keyword>
<evidence type="ECO:0000313" key="20">
    <source>
        <dbReference type="EMBL" id="ERP31319.1"/>
    </source>
</evidence>
<dbReference type="PATRIC" id="fig|1313304.3.peg.1723"/>
<dbReference type="PROSITE" id="PS00957">
    <property type="entry name" value="NAD_G3PDH"/>
    <property type="match status" value="1"/>
</dbReference>
<comment type="catalytic activity">
    <reaction evidence="13">
        <text>sn-glycerol 3-phosphate + NAD(+) = dihydroxyacetone phosphate + NADH + H(+)</text>
        <dbReference type="Rhea" id="RHEA:11092"/>
        <dbReference type="ChEBI" id="CHEBI:15378"/>
        <dbReference type="ChEBI" id="CHEBI:57540"/>
        <dbReference type="ChEBI" id="CHEBI:57597"/>
        <dbReference type="ChEBI" id="CHEBI:57642"/>
        <dbReference type="ChEBI" id="CHEBI:57945"/>
        <dbReference type="EC" id="1.1.1.94"/>
    </reaction>
</comment>
<name>U7D470_9BACT</name>
<evidence type="ECO:0000256" key="10">
    <source>
        <dbReference type="ARBA" id="ARBA00066687"/>
    </source>
</evidence>
<keyword evidence="7 13" id="KW-0594">Phospholipid biosynthesis</keyword>
<dbReference type="InterPro" id="IPR036291">
    <property type="entry name" value="NAD(P)-bd_dom_sf"/>
</dbReference>
<dbReference type="InterPro" id="IPR008927">
    <property type="entry name" value="6-PGluconate_DH-like_C_sf"/>
</dbReference>
<dbReference type="PIRSF" id="PIRSF000114">
    <property type="entry name" value="Glycerol-3-P_dh"/>
    <property type="match status" value="1"/>
</dbReference>
<feature type="domain" description="Glycerol-3-phosphate dehydrogenase NAD-dependent N-terminal" evidence="18">
    <location>
        <begin position="3"/>
        <end position="166"/>
    </location>
</feature>
<dbReference type="GO" id="GO:0051287">
    <property type="term" value="F:NAD binding"/>
    <property type="evidence" value="ECO:0007669"/>
    <property type="project" value="InterPro"/>
</dbReference>
<proteinExistence type="inferred from homology"/>
<feature type="binding site" evidence="13">
    <location>
        <position position="260"/>
    </location>
    <ligand>
        <name>sn-glycerol 3-phosphate</name>
        <dbReference type="ChEBI" id="CHEBI:57597"/>
    </ligand>
</feature>
<dbReference type="PRINTS" id="PR00077">
    <property type="entry name" value="GPDHDRGNASE"/>
</dbReference>
<dbReference type="PANTHER" id="PTHR11728">
    <property type="entry name" value="GLYCEROL-3-PHOSPHATE DEHYDROGENASE"/>
    <property type="match status" value="1"/>
</dbReference>
<evidence type="ECO:0000256" key="6">
    <source>
        <dbReference type="ARBA" id="ARBA00023098"/>
    </source>
</evidence>
<dbReference type="InterPro" id="IPR011128">
    <property type="entry name" value="G3P_DH_NAD-dep_N"/>
</dbReference>
<dbReference type="FunFam" id="3.40.50.720:FF:000019">
    <property type="entry name" value="Glycerol-3-phosphate dehydrogenase [NAD(P)+]"/>
    <property type="match status" value="1"/>
</dbReference>
<dbReference type="GO" id="GO:0005829">
    <property type="term" value="C:cytosol"/>
    <property type="evidence" value="ECO:0007669"/>
    <property type="project" value="TreeGrafter"/>
</dbReference>
<dbReference type="HAMAP" id="MF_00394">
    <property type="entry name" value="NAD_Glyc3P_dehydrog"/>
    <property type="match status" value="1"/>
</dbReference>
<keyword evidence="13" id="KW-0963">Cytoplasm</keyword>
<feature type="binding site" evidence="13">
    <location>
        <position position="144"/>
    </location>
    <ligand>
        <name>sn-glycerol 3-phosphate</name>
        <dbReference type="ChEBI" id="CHEBI:57597"/>
    </ligand>
</feature>
<evidence type="ECO:0000256" key="3">
    <source>
        <dbReference type="ARBA" id="ARBA00022857"/>
    </source>
</evidence>
<feature type="binding site" evidence="13">
    <location>
        <position position="250"/>
    </location>
    <ligand>
        <name>sn-glycerol 3-phosphate</name>
        <dbReference type="ChEBI" id="CHEBI:57597"/>
    </ligand>
</feature>
<dbReference type="NCBIfam" id="NF000940">
    <property type="entry name" value="PRK00094.1-2"/>
    <property type="match status" value="1"/>
</dbReference>
<evidence type="ECO:0000259" key="19">
    <source>
        <dbReference type="Pfam" id="PF07479"/>
    </source>
</evidence>
<dbReference type="UniPathway" id="UPA00940"/>
<feature type="binding site" evidence="13">
    <location>
        <position position="11"/>
    </location>
    <ligand>
        <name>NADPH</name>
        <dbReference type="ChEBI" id="CHEBI:57783"/>
    </ligand>
</feature>
<evidence type="ECO:0000256" key="12">
    <source>
        <dbReference type="ARBA" id="ARBA00080511"/>
    </source>
</evidence>
<dbReference type="InterPro" id="IPR006109">
    <property type="entry name" value="G3P_DH_NAD-dep_C"/>
</dbReference>
<dbReference type="InterPro" id="IPR013328">
    <property type="entry name" value="6PGD_dom2"/>
</dbReference>
<feature type="binding site" evidence="15">
    <location>
        <position position="111"/>
    </location>
    <ligand>
        <name>substrate</name>
    </ligand>
</feature>
<feature type="binding site" evidence="13">
    <location>
        <position position="111"/>
    </location>
    <ligand>
        <name>NADPH</name>
        <dbReference type="ChEBI" id="CHEBI:57783"/>
    </ligand>
</feature>
<evidence type="ECO:0000256" key="17">
    <source>
        <dbReference type="RuleBase" id="RU000437"/>
    </source>
</evidence>
<feature type="binding site" evidence="13">
    <location>
        <position position="146"/>
    </location>
    <ligand>
        <name>NADPH</name>
        <dbReference type="ChEBI" id="CHEBI:57783"/>
    </ligand>
</feature>
<dbReference type="GO" id="GO:0046167">
    <property type="term" value="P:glycerol-3-phosphate biosynthetic process"/>
    <property type="evidence" value="ECO:0007669"/>
    <property type="project" value="UniProtKB-UniRule"/>
</dbReference>
<evidence type="ECO:0000256" key="16">
    <source>
        <dbReference type="PIRSR" id="PIRSR000114-3"/>
    </source>
</evidence>
<evidence type="ECO:0000256" key="5">
    <source>
        <dbReference type="ARBA" id="ARBA00023027"/>
    </source>
</evidence>
<evidence type="ECO:0000259" key="18">
    <source>
        <dbReference type="Pfam" id="PF01210"/>
    </source>
</evidence>
<keyword evidence="6 13" id="KW-0443">Lipid metabolism</keyword>
<comment type="catalytic activity">
    <reaction evidence="9">
        <text>sn-glycerol 3-phosphate + NADP(+) = dihydroxyacetone phosphate + NADPH + H(+)</text>
        <dbReference type="Rhea" id="RHEA:11096"/>
        <dbReference type="ChEBI" id="CHEBI:15378"/>
        <dbReference type="ChEBI" id="CHEBI:57597"/>
        <dbReference type="ChEBI" id="CHEBI:57642"/>
        <dbReference type="ChEBI" id="CHEBI:57783"/>
        <dbReference type="ChEBI" id="CHEBI:58349"/>
        <dbReference type="EC" id="1.1.1.94"/>
    </reaction>
    <physiologicalReaction direction="right-to-left" evidence="9">
        <dbReference type="Rhea" id="RHEA:11098"/>
    </physiologicalReaction>
</comment>
<evidence type="ECO:0000256" key="1">
    <source>
        <dbReference type="ARBA" id="ARBA00011009"/>
    </source>
</evidence>
<feature type="domain" description="Glycerol-3-phosphate dehydrogenase NAD-dependent C-terminal" evidence="19">
    <location>
        <begin position="186"/>
        <end position="326"/>
    </location>
</feature>
<dbReference type="STRING" id="1313304.CALK_1808"/>
<dbReference type="EMBL" id="ASJR01000015">
    <property type="protein sequence ID" value="ERP31319.1"/>
    <property type="molecule type" value="Genomic_DNA"/>
</dbReference>
<evidence type="ECO:0000256" key="8">
    <source>
        <dbReference type="ARBA" id="ARBA00023264"/>
    </source>
</evidence>
<comment type="function">
    <text evidence="13">Catalyzes the reduction of the glycolytic intermediate dihydroxyacetone phosphate (DHAP) to sn-glycerol 3-phosphate (G3P), the key precursor for phospholipid synthesis.</text>
</comment>
<feature type="binding site" evidence="13">
    <location>
        <position position="285"/>
    </location>
    <ligand>
        <name>NADPH</name>
        <dbReference type="ChEBI" id="CHEBI:57783"/>
    </ligand>
</feature>
<dbReference type="FunFam" id="1.10.1040.10:FF:000001">
    <property type="entry name" value="Glycerol-3-phosphate dehydrogenase [NAD(P)+]"/>
    <property type="match status" value="1"/>
</dbReference>
<evidence type="ECO:0000256" key="15">
    <source>
        <dbReference type="PIRSR" id="PIRSR000114-2"/>
    </source>
</evidence>
<protein>
    <recommendedName>
        <fullName evidence="11 13">Glycerol-3-phosphate dehydrogenase [NAD(P)+]</fullName>
        <ecNumber evidence="10 13">1.1.1.94</ecNumber>
    </recommendedName>
    <alternativeName>
        <fullName evidence="13">NAD(P)(+)-dependent glycerol-3-phosphate dehydrogenase</fullName>
    </alternativeName>
    <alternativeName>
        <fullName evidence="12 13">NAD(P)H-dependent dihydroxyacetone-phosphate reductase</fullName>
    </alternativeName>
</protein>
<feature type="binding site" evidence="16">
    <location>
        <position position="146"/>
    </location>
    <ligand>
        <name>NAD(+)</name>
        <dbReference type="ChEBI" id="CHEBI:57540"/>
    </ligand>
</feature>
<evidence type="ECO:0000256" key="14">
    <source>
        <dbReference type="PIRSR" id="PIRSR000114-1"/>
    </source>
</evidence>
<dbReference type="Pfam" id="PF01210">
    <property type="entry name" value="NAD_Gly3P_dh_N"/>
    <property type="match status" value="1"/>
</dbReference>
<comment type="pathway">
    <text evidence="13">Membrane lipid metabolism; glycerophospholipid metabolism.</text>
</comment>
<evidence type="ECO:0000256" key="7">
    <source>
        <dbReference type="ARBA" id="ARBA00023209"/>
    </source>
</evidence>
<feature type="binding site" evidence="13">
    <location>
        <position position="197"/>
    </location>
    <ligand>
        <name>sn-glycerol 3-phosphate</name>
        <dbReference type="ChEBI" id="CHEBI:57597"/>
    </ligand>
</feature>
<keyword evidence="8 13" id="KW-1208">Phospholipid metabolism</keyword>
<dbReference type="OrthoDB" id="9812273at2"/>
<accession>U7D470</accession>
<dbReference type="GO" id="GO:0006650">
    <property type="term" value="P:glycerophospholipid metabolic process"/>
    <property type="evidence" value="ECO:0007669"/>
    <property type="project" value="UniProtKB-UniRule"/>
</dbReference>
<feature type="binding site" evidence="13">
    <location>
        <position position="142"/>
    </location>
    <ligand>
        <name>sn-glycerol 3-phosphate</name>
        <dbReference type="ChEBI" id="CHEBI:57597"/>
    </ligand>
</feature>
<dbReference type="GO" id="GO:0141152">
    <property type="term" value="F:glycerol-3-phosphate dehydrogenase (NAD+) activity"/>
    <property type="evidence" value="ECO:0007669"/>
    <property type="project" value="RHEA"/>
</dbReference>
<comment type="subcellular location">
    <subcellularLocation>
        <location evidence="13">Cytoplasm</location>
    </subcellularLocation>
</comment>
<dbReference type="NCBIfam" id="NF000942">
    <property type="entry name" value="PRK00094.1-4"/>
    <property type="match status" value="1"/>
</dbReference>
<dbReference type="Proteomes" id="UP000017148">
    <property type="component" value="Unassembled WGS sequence"/>
</dbReference>
<dbReference type="eggNOG" id="COG0240">
    <property type="taxonomic scope" value="Bacteria"/>
</dbReference>
<evidence type="ECO:0000256" key="4">
    <source>
        <dbReference type="ARBA" id="ARBA00023002"/>
    </source>
</evidence>
<keyword evidence="4 13" id="KW-0560">Oxidoreductase</keyword>
<dbReference type="Pfam" id="PF07479">
    <property type="entry name" value="NAD_Gly3P_dh_C"/>
    <property type="match status" value="1"/>
</dbReference>
<dbReference type="AlphaFoldDB" id="U7D470"/>
<keyword evidence="5 13" id="KW-0520">NAD</keyword>
<feature type="binding site" evidence="16">
    <location>
        <position position="261"/>
    </location>
    <ligand>
        <name>NAD(+)</name>
        <dbReference type="ChEBI" id="CHEBI:57540"/>
    </ligand>
</feature>
<dbReference type="Gene3D" id="3.40.50.720">
    <property type="entry name" value="NAD(P)-binding Rossmann-like Domain"/>
    <property type="match status" value="1"/>
</dbReference>
<dbReference type="GO" id="GO:0005975">
    <property type="term" value="P:carbohydrate metabolic process"/>
    <property type="evidence" value="ECO:0007669"/>
    <property type="project" value="InterPro"/>
</dbReference>
<keyword evidence="13" id="KW-0547">Nucleotide-binding</keyword>
<comment type="caution">
    <text evidence="20">The sequence shown here is derived from an EMBL/GenBank/DDBJ whole genome shotgun (WGS) entry which is preliminary data.</text>
</comment>
<feature type="binding site" evidence="13">
    <location>
        <position position="111"/>
    </location>
    <ligand>
        <name>sn-glycerol 3-phosphate</name>
        <dbReference type="ChEBI" id="CHEBI:57597"/>
    </ligand>
</feature>
<dbReference type="SUPFAM" id="SSF51735">
    <property type="entry name" value="NAD(P)-binding Rossmann-fold domains"/>
    <property type="match status" value="1"/>
</dbReference>
<reference evidence="20 21" key="1">
    <citation type="journal article" date="2013" name="Environ. Microbiol.">
        <title>Genome analysis of Chitinivibrio alkaliphilus gen. nov., sp. nov., a novel extremely haloalkaliphilic anaerobic chitinolytic bacterium from the candidate phylum Termite Group 3.</title>
        <authorList>
            <person name="Sorokin D.Y."/>
            <person name="Gumerov V.M."/>
            <person name="Rakitin A.L."/>
            <person name="Beletsky A.V."/>
            <person name="Damste J.S."/>
            <person name="Muyzer G."/>
            <person name="Mardanov A.V."/>
            <person name="Ravin N.V."/>
        </authorList>
    </citation>
    <scope>NUCLEOTIDE SEQUENCE [LARGE SCALE GENOMIC DNA]</scope>
    <source>
        <strain evidence="20 21">ACht1</strain>
    </source>
</reference>
<feature type="binding site" evidence="13">
    <location>
        <position position="261"/>
    </location>
    <ligand>
        <name>sn-glycerol 3-phosphate</name>
        <dbReference type="ChEBI" id="CHEBI:57597"/>
    </ligand>
</feature>
<dbReference type="RefSeq" id="WP_022637242.1">
    <property type="nucleotide sequence ID" value="NZ_ASJR01000015.1"/>
</dbReference>
<dbReference type="GO" id="GO:0008654">
    <property type="term" value="P:phospholipid biosynthetic process"/>
    <property type="evidence" value="ECO:0007669"/>
    <property type="project" value="UniProtKB-KW"/>
</dbReference>
<feature type="binding site" evidence="13">
    <location>
        <position position="262"/>
    </location>
    <ligand>
        <name>sn-glycerol 3-phosphate</name>
        <dbReference type="ChEBI" id="CHEBI:57597"/>
    </ligand>
</feature>
<evidence type="ECO:0000256" key="13">
    <source>
        <dbReference type="HAMAP-Rule" id="MF_00394"/>
    </source>
</evidence>
<feature type="binding site" evidence="13">
    <location>
        <position position="287"/>
    </location>
    <ligand>
        <name>NADPH</name>
        <dbReference type="ChEBI" id="CHEBI:57783"/>
    </ligand>
</feature>
<dbReference type="SUPFAM" id="SSF48179">
    <property type="entry name" value="6-phosphogluconate dehydrogenase C-terminal domain-like"/>
    <property type="match status" value="1"/>
</dbReference>
<dbReference type="PANTHER" id="PTHR11728:SF1">
    <property type="entry name" value="GLYCEROL-3-PHOSPHATE DEHYDROGENASE [NAD(+)] 2, CHLOROPLASTIC"/>
    <property type="match status" value="1"/>
</dbReference>
<comment type="similarity">
    <text evidence="1 13 17">Belongs to the NAD-dependent glycerol-3-phosphate dehydrogenase family.</text>
</comment>
<evidence type="ECO:0000256" key="2">
    <source>
        <dbReference type="ARBA" id="ARBA00022516"/>
    </source>
</evidence>
<evidence type="ECO:0000313" key="21">
    <source>
        <dbReference type="Proteomes" id="UP000017148"/>
    </source>
</evidence>
<feature type="binding site" evidence="13">
    <location>
        <position position="261"/>
    </location>
    <ligand>
        <name>NADPH</name>
        <dbReference type="ChEBI" id="CHEBI:57783"/>
    </ligand>
</feature>
<keyword evidence="3 13" id="KW-0521">NADP</keyword>